<dbReference type="InterPro" id="IPR036249">
    <property type="entry name" value="Thioredoxin-like_sf"/>
</dbReference>
<dbReference type="InterPro" id="IPR004046">
    <property type="entry name" value="GST_C"/>
</dbReference>
<evidence type="ECO:0000259" key="2">
    <source>
        <dbReference type="PROSITE" id="PS50404"/>
    </source>
</evidence>
<dbReference type="InterPro" id="IPR036282">
    <property type="entry name" value="Glutathione-S-Trfase_C_sf"/>
</dbReference>
<dbReference type="SUPFAM" id="SSF52833">
    <property type="entry name" value="Thioredoxin-like"/>
    <property type="match status" value="1"/>
</dbReference>
<dbReference type="SUPFAM" id="SSF47616">
    <property type="entry name" value="GST C-terminal domain-like"/>
    <property type="match status" value="1"/>
</dbReference>
<dbReference type="InterPro" id="IPR010987">
    <property type="entry name" value="Glutathione-S-Trfase_C-like"/>
</dbReference>
<dbReference type="PANTHER" id="PTHR44051">
    <property type="entry name" value="GLUTATHIONE S-TRANSFERASE-RELATED"/>
    <property type="match status" value="1"/>
</dbReference>
<dbReference type="SFLD" id="SFLDS00019">
    <property type="entry name" value="Glutathione_Transferase_(cytos"/>
    <property type="match status" value="1"/>
</dbReference>
<dbReference type="InterPro" id="IPR040079">
    <property type="entry name" value="Glutathione_S-Trfase"/>
</dbReference>
<dbReference type="CDD" id="cd03206">
    <property type="entry name" value="GST_C_7"/>
    <property type="match status" value="1"/>
</dbReference>
<name>A0ABW0Q8P1_9BURK</name>
<protein>
    <submittedName>
        <fullName evidence="4">Glutathione S-transferase family protein</fullName>
    </submittedName>
</protein>
<dbReference type="Gene3D" id="1.20.1050.10">
    <property type="match status" value="1"/>
</dbReference>
<dbReference type="CDD" id="cd03056">
    <property type="entry name" value="GST_N_4"/>
    <property type="match status" value="1"/>
</dbReference>
<dbReference type="EMBL" id="JBHSMX010000011">
    <property type="protein sequence ID" value="MFC5520684.1"/>
    <property type="molecule type" value="Genomic_DNA"/>
</dbReference>
<evidence type="ECO:0000259" key="3">
    <source>
        <dbReference type="PROSITE" id="PS50405"/>
    </source>
</evidence>
<comment type="similarity">
    <text evidence="1">Belongs to the GST superfamily.</text>
</comment>
<keyword evidence="5" id="KW-1185">Reference proteome</keyword>
<feature type="domain" description="GST C-terminal" evidence="3">
    <location>
        <begin position="107"/>
        <end position="225"/>
    </location>
</feature>
<sequence>MNTTATSTPSAGRKALPAQPITLYRSAISGHSHRVELFLSLLGLPFERVDIDLAAGAHKTPAFLAMNAFGQVPVIQDGEVTLADSNAILVYLTGRYAVDADQWLPGEPLAAAAVQRWLSVAAGQLAFGPAVARVIQLFKRPDSPDAAVARAHALFAVMEQQLGQSAFLTGSTPTLADIANYSYAAHAPEGNVSLQAYPRLRAWLARIEALPRFVPMVKTPIGLAV</sequence>
<gene>
    <name evidence="4" type="ORF">ACFPP7_07105</name>
</gene>
<comment type="caution">
    <text evidence="4">The sequence shown here is derived from an EMBL/GenBank/DDBJ whole genome shotgun (WGS) entry which is preliminary data.</text>
</comment>
<proteinExistence type="inferred from homology"/>
<dbReference type="Proteomes" id="UP001596084">
    <property type="component" value="Unassembled WGS sequence"/>
</dbReference>
<dbReference type="Pfam" id="PF00043">
    <property type="entry name" value="GST_C"/>
    <property type="match status" value="1"/>
</dbReference>
<reference evidence="5" key="1">
    <citation type="journal article" date="2019" name="Int. J. Syst. Evol. Microbiol.">
        <title>The Global Catalogue of Microorganisms (GCM) 10K type strain sequencing project: providing services to taxonomists for standard genome sequencing and annotation.</title>
        <authorList>
            <consortium name="The Broad Institute Genomics Platform"/>
            <consortium name="The Broad Institute Genome Sequencing Center for Infectious Disease"/>
            <person name="Wu L."/>
            <person name="Ma J."/>
        </authorList>
    </citation>
    <scope>NUCLEOTIDE SEQUENCE [LARGE SCALE GENOMIC DNA]</scope>
    <source>
        <strain evidence="5">CGMCC 4.7277</strain>
    </source>
</reference>
<evidence type="ECO:0000313" key="4">
    <source>
        <dbReference type="EMBL" id="MFC5520684.1"/>
    </source>
</evidence>
<feature type="domain" description="GST N-terminal" evidence="2">
    <location>
        <begin position="19"/>
        <end position="100"/>
    </location>
</feature>
<dbReference type="SFLD" id="SFLDG00358">
    <property type="entry name" value="Main_(cytGST)"/>
    <property type="match status" value="1"/>
</dbReference>
<dbReference type="RefSeq" id="WP_068831211.1">
    <property type="nucleotide sequence ID" value="NZ_JBHSMX010000011.1"/>
</dbReference>
<dbReference type="Gene3D" id="3.40.30.10">
    <property type="entry name" value="Glutaredoxin"/>
    <property type="match status" value="1"/>
</dbReference>
<dbReference type="Pfam" id="PF02798">
    <property type="entry name" value="GST_N"/>
    <property type="match status" value="1"/>
</dbReference>
<organism evidence="4 5">
    <name type="scientific">Polaromonas jejuensis</name>
    <dbReference type="NCBI Taxonomy" id="457502"/>
    <lineage>
        <taxon>Bacteria</taxon>
        <taxon>Pseudomonadati</taxon>
        <taxon>Pseudomonadota</taxon>
        <taxon>Betaproteobacteria</taxon>
        <taxon>Burkholderiales</taxon>
        <taxon>Comamonadaceae</taxon>
        <taxon>Polaromonas</taxon>
    </lineage>
</organism>
<evidence type="ECO:0000313" key="5">
    <source>
        <dbReference type="Proteomes" id="UP001596084"/>
    </source>
</evidence>
<dbReference type="SFLD" id="SFLDG01151">
    <property type="entry name" value="Main.2:_Nu-like"/>
    <property type="match status" value="1"/>
</dbReference>
<dbReference type="InterPro" id="IPR004045">
    <property type="entry name" value="Glutathione_S-Trfase_N"/>
</dbReference>
<dbReference type="PROSITE" id="PS50404">
    <property type="entry name" value="GST_NTER"/>
    <property type="match status" value="1"/>
</dbReference>
<dbReference type="PANTHER" id="PTHR44051:SF2">
    <property type="entry name" value="HYPOTHETICAL GLUTATHIONE S-TRANSFERASE LIKE PROTEIN"/>
    <property type="match status" value="1"/>
</dbReference>
<evidence type="ECO:0000256" key="1">
    <source>
        <dbReference type="RuleBase" id="RU003494"/>
    </source>
</evidence>
<dbReference type="PROSITE" id="PS50405">
    <property type="entry name" value="GST_CTER"/>
    <property type="match status" value="1"/>
</dbReference>
<accession>A0ABW0Q8P1</accession>